<protein>
    <submittedName>
        <fullName evidence="1">DUF1476 domain-containing protein</fullName>
    </submittedName>
</protein>
<evidence type="ECO:0000313" key="1">
    <source>
        <dbReference type="EMBL" id="MCV2871269.1"/>
    </source>
</evidence>
<gene>
    <name evidence="1" type="ORF">OEZ71_03055</name>
</gene>
<dbReference type="Proteomes" id="UP001652564">
    <property type="component" value="Unassembled WGS sequence"/>
</dbReference>
<proteinExistence type="predicted"/>
<dbReference type="Pfam" id="PF07345">
    <property type="entry name" value="ATPaseInh_sub_z"/>
    <property type="match status" value="1"/>
</dbReference>
<evidence type="ECO:0000313" key="2">
    <source>
        <dbReference type="Proteomes" id="UP001652564"/>
    </source>
</evidence>
<dbReference type="EMBL" id="JAOWKZ010000001">
    <property type="protein sequence ID" value="MCV2871269.1"/>
    <property type="molecule type" value="Genomic_DNA"/>
</dbReference>
<sequence length="104" mass="11510">MTTFDDRENAFENKFAHDEEMKFKAEARRNKLLGLWAAGLMGKSGDDAAAYAKEVVAADFEEAGDEDVYRKVAGDLGASASEQTIRAKMAELMIEAKRQLMDEA</sequence>
<name>A0ABT2ZJH2_9RHOB</name>
<dbReference type="Gene3D" id="1.10.790.20">
    <property type="entry name" value="Domain of unknown function DUF1476"/>
    <property type="match status" value="1"/>
</dbReference>
<dbReference type="InterPro" id="IPR009945">
    <property type="entry name" value="ATPase_inh_sub_z"/>
</dbReference>
<dbReference type="RefSeq" id="WP_263738450.1">
    <property type="nucleotide sequence ID" value="NZ_JAOWKZ010000001.1"/>
</dbReference>
<accession>A0ABT2ZJH2</accession>
<reference evidence="1 2" key="1">
    <citation type="submission" date="2022-10" db="EMBL/GenBank/DDBJ databases">
        <title>Defluviimonas sp. nov., isolated from ocean surface sediments.</title>
        <authorList>
            <person name="He W."/>
            <person name="Wang L."/>
            <person name="Zhang D.-F."/>
        </authorList>
    </citation>
    <scope>NUCLEOTIDE SEQUENCE [LARGE SCALE GENOMIC DNA]</scope>
    <source>
        <strain evidence="1 2">WL0050</strain>
    </source>
</reference>
<keyword evidence="2" id="KW-1185">Reference proteome</keyword>
<dbReference type="PIRSF" id="PIRSF031780">
    <property type="entry name" value="UCP031780"/>
    <property type="match status" value="1"/>
</dbReference>
<comment type="caution">
    <text evidence="1">The sequence shown here is derived from an EMBL/GenBank/DDBJ whole genome shotgun (WGS) entry which is preliminary data.</text>
</comment>
<dbReference type="InterPro" id="IPR038293">
    <property type="entry name" value="ATPase_inh_sub_z_sf"/>
</dbReference>
<organism evidence="1 2">
    <name type="scientific">Albidovulum litorale</name>
    <dbReference type="NCBI Taxonomy" id="2984134"/>
    <lineage>
        <taxon>Bacteria</taxon>
        <taxon>Pseudomonadati</taxon>
        <taxon>Pseudomonadota</taxon>
        <taxon>Alphaproteobacteria</taxon>
        <taxon>Rhodobacterales</taxon>
        <taxon>Paracoccaceae</taxon>
        <taxon>Albidovulum</taxon>
    </lineage>
</organism>